<gene>
    <name evidence="1" type="ORF">FA15DRAFT_711902</name>
</gene>
<organism evidence="1 2">
    <name type="scientific">Coprinopsis marcescibilis</name>
    <name type="common">Agaric fungus</name>
    <name type="synonym">Psathyrella marcescibilis</name>
    <dbReference type="NCBI Taxonomy" id="230819"/>
    <lineage>
        <taxon>Eukaryota</taxon>
        <taxon>Fungi</taxon>
        <taxon>Dikarya</taxon>
        <taxon>Basidiomycota</taxon>
        <taxon>Agaricomycotina</taxon>
        <taxon>Agaricomycetes</taxon>
        <taxon>Agaricomycetidae</taxon>
        <taxon>Agaricales</taxon>
        <taxon>Agaricineae</taxon>
        <taxon>Psathyrellaceae</taxon>
        <taxon>Coprinopsis</taxon>
    </lineage>
</organism>
<accession>A0A5C3K8H2</accession>
<proteinExistence type="predicted"/>
<dbReference type="EMBL" id="ML210882">
    <property type="protein sequence ID" value="TFK16376.1"/>
    <property type="molecule type" value="Genomic_DNA"/>
</dbReference>
<sequence length="51" mass="5975">MWLECGSGTAPAAWLGGFAAILKWKTDNNFNWMIHERNMEEDDEDEQEEEE</sequence>
<reference evidence="1 2" key="1">
    <citation type="journal article" date="2019" name="Nat. Ecol. Evol.">
        <title>Megaphylogeny resolves global patterns of mushroom evolution.</title>
        <authorList>
            <person name="Varga T."/>
            <person name="Krizsan K."/>
            <person name="Foldi C."/>
            <person name="Dima B."/>
            <person name="Sanchez-Garcia M."/>
            <person name="Sanchez-Ramirez S."/>
            <person name="Szollosi G.J."/>
            <person name="Szarkandi J.G."/>
            <person name="Papp V."/>
            <person name="Albert L."/>
            <person name="Andreopoulos W."/>
            <person name="Angelini C."/>
            <person name="Antonin V."/>
            <person name="Barry K.W."/>
            <person name="Bougher N.L."/>
            <person name="Buchanan P."/>
            <person name="Buyck B."/>
            <person name="Bense V."/>
            <person name="Catcheside P."/>
            <person name="Chovatia M."/>
            <person name="Cooper J."/>
            <person name="Damon W."/>
            <person name="Desjardin D."/>
            <person name="Finy P."/>
            <person name="Geml J."/>
            <person name="Haridas S."/>
            <person name="Hughes K."/>
            <person name="Justo A."/>
            <person name="Karasinski D."/>
            <person name="Kautmanova I."/>
            <person name="Kiss B."/>
            <person name="Kocsube S."/>
            <person name="Kotiranta H."/>
            <person name="LaButti K.M."/>
            <person name="Lechner B.E."/>
            <person name="Liimatainen K."/>
            <person name="Lipzen A."/>
            <person name="Lukacs Z."/>
            <person name="Mihaltcheva S."/>
            <person name="Morgado L.N."/>
            <person name="Niskanen T."/>
            <person name="Noordeloos M.E."/>
            <person name="Ohm R.A."/>
            <person name="Ortiz-Santana B."/>
            <person name="Ovrebo C."/>
            <person name="Racz N."/>
            <person name="Riley R."/>
            <person name="Savchenko A."/>
            <person name="Shiryaev A."/>
            <person name="Soop K."/>
            <person name="Spirin V."/>
            <person name="Szebenyi C."/>
            <person name="Tomsovsky M."/>
            <person name="Tulloss R.E."/>
            <person name="Uehling J."/>
            <person name="Grigoriev I.V."/>
            <person name="Vagvolgyi C."/>
            <person name="Papp T."/>
            <person name="Martin F.M."/>
            <person name="Miettinen O."/>
            <person name="Hibbett D.S."/>
            <person name="Nagy L.G."/>
        </authorList>
    </citation>
    <scope>NUCLEOTIDE SEQUENCE [LARGE SCALE GENOMIC DNA]</scope>
    <source>
        <strain evidence="1 2">CBS 121175</strain>
    </source>
</reference>
<dbReference type="AlphaFoldDB" id="A0A5C3K8H2"/>
<evidence type="ECO:0000313" key="1">
    <source>
        <dbReference type="EMBL" id="TFK16376.1"/>
    </source>
</evidence>
<keyword evidence="2" id="KW-1185">Reference proteome</keyword>
<dbReference type="Proteomes" id="UP000307440">
    <property type="component" value="Unassembled WGS sequence"/>
</dbReference>
<name>A0A5C3K8H2_COPMA</name>
<evidence type="ECO:0000313" key="2">
    <source>
        <dbReference type="Proteomes" id="UP000307440"/>
    </source>
</evidence>
<protein>
    <submittedName>
        <fullName evidence="1">Uncharacterized protein</fullName>
    </submittedName>
</protein>